<reference evidence="2 3" key="1">
    <citation type="submission" date="2023-04" db="EMBL/GenBank/DDBJ databases">
        <title>Genome of Basidiobolus ranarum AG-B5.</title>
        <authorList>
            <person name="Stajich J.E."/>
            <person name="Carter-House D."/>
            <person name="Gryganskyi A."/>
        </authorList>
    </citation>
    <scope>NUCLEOTIDE SEQUENCE [LARGE SCALE GENOMIC DNA]</scope>
    <source>
        <strain evidence="2 3">AG-B5</strain>
    </source>
</reference>
<feature type="region of interest" description="Disordered" evidence="1">
    <location>
        <begin position="1"/>
        <end position="99"/>
    </location>
</feature>
<feature type="compositionally biased region" description="Polar residues" evidence="1">
    <location>
        <begin position="1"/>
        <end position="25"/>
    </location>
</feature>
<proteinExistence type="predicted"/>
<evidence type="ECO:0000313" key="2">
    <source>
        <dbReference type="EMBL" id="KAK9693123.1"/>
    </source>
</evidence>
<evidence type="ECO:0000313" key="3">
    <source>
        <dbReference type="Proteomes" id="UP001479436"/>
    </source>
</evidence>
<protein>
    <submittedName>
        <fullName evidence="2">Uncharacterized protein</fullName>
    </submittedName>
</protein>
<organism evidence="2 3">
    <name type="scientific">Basidiobolus ranarum</name>
    <dbReference type="NCBI Taxonomy" id="34480"/>
    <lineage>
        <taxon>Eukaryota</taxon>
        <taxon>Fungi</taxon>
        <taxon>Fungi incertae sedis</taxon>
        <taxon>Zoopagomycota</taxon>
        <taxon>Entomophthoromycotina</taxon>
        <taxon>Basidiobolomycetes</taxon>
        <taxon>Basidiobolales</taxon>
        <taxon>Basidiobolaceae</taxon>
        <taxon>Basidiobolus</taxon>
    </lineage>
</organism>
<sequence>MFSASPSQTNNSEGNSPSDNSNPITQIIHHTEESLSAVSSDKCPRDSQEVLSEPHNDQSKNPQSCPEGTSQKDSYDPVQFTTIRSKRSRQDYDQSNDISEQYPYKQVDMLAIDNQILKSHHPAPMNANVEHSFALSLSISHKVIGRNRSRQSSQKRIFGSLLQRLRA</sequence>
<feature type="compositionally biased region" description="Polar residues" evidence="1">
    <location>
        <begin position="59"/>
        <end position="72"/>
    </location>
</feature>
<dbReference type="Proteomes" id="UP001479436">
    <property type="component" value="Unassembled WGS sequence"/>
</dbReference>
<accession>A0ABR2VPZ4</accession>
<dbReference type="EMBL" id="JASJQH010008377">
    <property type="protein sequence ID" value="KAK9693123.1"/>
    <property type="molecule type" value="Genomic_DNA"/>
</dbReference>
<keyword evidence="3" id="KW-1185">Reference proteome</keyword>
<feature type="compositionally biased region" description="Basic and acidic residues" evidence="1">
    <location>
        <begin position="42"/>
        <end position="58"/>
    </location>
</feature>
<name>A0ABR2VPZ4_9FUNG</name>
<comment type="caution">
    <text evidence="2">The sequence shown here is derived from an EMBL/GenBank/DDBJ whole genome shotgun (WGS) entry which is preliminary data.</text>
</comment>
<gene>
    <name evidence="2" type="ORF">K7432_014056</name>
</gene>
<evidence type="ECO:0000256" key="1">
    <source>
        <dbReference type="SAM" id="MobiDB-lite"/>
    </source>
</evidence>